<sequence length="810" mass="87668">MGEQDNTTGALLSASLKSPAVFRGAEAAGSLRRQRASSTSFRSPTHDKSPSGNIDSPLSSLSAFEVDDRLGKGAFGVVHRARRKQDGKWYVIKTVSLGELEEGARSEAVNEVHILASISSPYVVKYYDSFVEREELHIVMEYCNRGDLQRIIHKLKRENCRSIAEEKIWAIFVQVALGLHHLHSRQILHRDMKAANVFIHKDEASGRQQVKIGDLGVAKLLNTKTTLATTMVGTPYYLSPELCRSQAYDARSDVWSLGVLLYQCCTLKLPFDADNPYLLMTKIIDGEYEALSSKYLSTSLVKLVERLLTADPQRRPSLQNILSLSDVQAKCIALGHALPPSVPRVPSSPPPSPSPAAEISVGVVTGRRGSTTTPKTPELASSKRPTSPSQPQHQAREGRERLPSLVLSPTGQTLPLAWTGADHDSPNPQLYPENPENPTSPSPTWSRGRQPSRLEAAQELPAGTARGSGRVPALALPPPLIISPHSSLDRDPFSPSPSHRHRRPSTLTPASSTSPPPPPPPLSSSTSSARARLSSRNSLGRSTDLPAHRRALSSISDSFAPELVGLFPEENPLEDGPGHFRRRSGHHSPPSFPPALRPSLSQRPTHQHRRSEGNASPFFTSSHAPHPILSERDYARRSLSGRHLPPLSTEVTGGGGGEGMLYRRRPRKTVGPPPFVASPSLSFPSSPPLFATTRSSPPPSFPPSPPPLRPLLLLPFLLPPHLPPSRQPSLLLSRWLAGGNALPPPPTDRIPRIGISGSGGFQEGEARVRCGGSKGFLLCRGGLREGGRGKGREGGGAGKRGRLEEEEERG</sequence>
<gene>
    <name evidence="13" type="ORF">NSK_000826</name>
</gene>
<dbReference type="OrthoDB" id="248923at2759"/>
<evidence type="ECO:0000256" key="1">
    <source>
        <dbReference type="ARBA" id="ARBA00010886"/>
    </source>
</evidence>
<evidence type="ECO:0000256" key="5">
    <source>
        <dbReference type="ARBA" id="ARBA00022741"/>
    </source>
</evidence>
<dbReference type="Proteomes" id="UP000355283">
    <property type="component" value="Unassembled WGS sequence"/>
</dbReference>
<organism evidence="13 14">
    <name type="scientific">Nannochloropsis salina CCMP1776</name>
    <dbReference type="NCBI Taxonomy" id="1027361"/>
    <lineage>
        <taxon>Eukaryota</taxon>
        <taxon>Sar</taxon>
        <taxon>Stramenopiles</taxon>
        <taxon>Ochrophyta</taxon>
        <taxon>Eustigmatophyceae</taxon>
        <taxon>Eustigmatales</taxon>
        <taxon>Monodopsidaceae</taxon>
        <taxon>Microchloropsis</taxon>
        <taxon>Microchloropsis salina</taxon>
    </lineage>
</organism>
<feature type="compositionally biased region" description="Polar residues" evidence="11">
    <location>
        <begin position="613"/>
        <end position="623"/>
    </location>
</feature>
<feature type="compositionally biased region" description="Pro residues" evidence="11">
    <location>
        <begin position="696"/>
        <end position="705"/>
    </location>
</feature>
<evidence type="ECO:0000313" key="13">
    <source>
        <dbReference type="EMBL" id="TFJ87474.1"/>
    </source>
</evidence>
<dbReference type="InterPro" id="IPR011009">
    <property type="entry name" value="Kinase-like_dom_sf"/>
</dbReference>
<dbReference type="GO" id="GO:0004674">
    <property type="term" value="F:protein serine/threonine kinase activity"/>
    <property type="evidence" value="ECO:0007669"/>
    <property type="project" value="UniProtKB-KW"/>
</dbReference>
<evidence type="ECO:0000256" key="2">
    <source>
        <dbReference type="ARBA" id="ARBA00012513"/>
    </source>
</evidence>
<keyword evidence="4" id="KW-0808">Transferase</keyword>
<keyword evidence="7 10" id="KW-0067">ATP-binding</keyword>
<feature type="compositionally biased region" description="Basic and acidic residues" evidence="11">
    <location>
        <begin position="782"/>
        <end position="793"/>
    </location>
</feature>
<reference evidence="13 14" key="1">
    <citation type="submission" date="2019-01" db="EMBL/GenBank/DDBJ databases">
        <title>Nuclear Genome Assembly of the Microalgal Biofuel strain Nannochloropsis salina CCMP1776.</title>
        <authorList>
            <person name="Hovde B."/>
        </authorList>
    </citation>
    <scope>NUCLEOTIDE SEQUENCE [LARGE SCALE GENOMIC DNA]</scope>
    <source>
        <strain evidence="13 14">CCMP1776</strain>
    </source>
</reference>
<feature type="domain" description="Protein kinase" evidence="12">
    <location>
        <begin position="64"/>
        <end position="339"/>
    </location>
</feature>
<keyword evidence="14" id="KW-1185">Reference proteome</keyword>
<comment type="catalytic activity">
    <reaction evidence="8">
        <text>L-threonyl-[protein] + ATP = O-phospho-L-threonyl-[protein] + ADP + H(+)</text>
        <dbReference type="Rhea" id="RHEA:46608"/>
        <dbReference type="Rhea" id="RHEA-COMP:11060"/>
        <dbReference type="Rhea" id="RHEA-COMP:11605"/>
        <dbReference type="ChEBI" id="CHEBI:15378"/>
        <dbReference type="ChEBI" id="CHEBI:30013"/>
        <dbReference type="ChEBI" id="CHEBI:30616"/>
        <dbReference type="ChEBI" id="CHEBI:61977"/>
        <dbReference type="ChEBI" id="CHEBI:456216"/>
        <dbReference type="EC" id="2.7.11.1"/>
    </reaction>
</comment>
<keyword evidence="3" id="KW-0723">Serine/threonine-protein kinase</keyword>
<evidence type="ECO:0000256" key="9">
    <source>
        <dbReference type="ARBA" id="ARBA00048679"/>
    </source>
</evidence>
<dbReference type="InterPro" id="IPR008271">
    <property type="entry name" value="Ser/Thr_kinase_AS"/>
</dbReference>
<dbReference type="PROSITE" id="PS00108">
    <property type="entry name" value="PROTEIN_KINASE_ST"/>
    <property type="match status" value="1"/>
</dbReference>
<feature type="compositionally biased region" description="Low complexity" evidence="11">
    <location>
        <begin position="523"/>
        <end position="536"/>
    </location>
</feature>
<name>A0A4D9D8Y9_9STRA</name>
<dbReference type="InterPro" id="IPR017441">
    <property type="entry name" value="Protein_kinase_ATP_BS"/>
</dbReference>
<comment type="caution">
    <text evidence="13">The sequence shown here is derived from an EMBL/GenBank/DDBJ whole genome shotgun (WGS) entry which is preliminary data.</text>
</comment>
<feature type="compositionally biased region" description="Low complexity" evidence="11">
    <location>
        <begin position="360"/>
        <end position="373"/>
    </location>
</feature>
<proteinExistence type="inferred from homology"/>
<evidence type="ECO:0000256" key="3">
    <source>
        <dbReference type="ARBA" id="ARBA00022527"/>
    </source>
</evidence>
<protein>
    <recommendedName>
        <fullName evidence="2">non-specific serine/threonine protein kinase</fullName>
        <ecNumber evidence="2">2.7.11.1</ecNumber>
    </recommendedName>
</protein>
<evidence type="ECO:0000256" key="4">
    <source>
        <dbReference type="ARBA" id="ARBA00022679"/>
    </source>
</evidence>
<dbReference type="PROSITE" id="PS00107">
    <property type="entry name" value="PROTEIN_KINASE_ATP"/>
    <property type="match status" value="1"/>
</dbReference>
<dbReference type="AlphaFoldDB" id="A0A4D9D8Y9"/>
<dbReference type="FunFam" id="3.30.200.20:FF:000097">
    <property type="entry name" value="Probable serine/threonine-protein kinase nek1"/>
    <property type="match status" value="1"/>
</dbReference>
<keyword evidence="6" id="KW-0418">Kinase</keyword>
<dbReference type="InterPro" id="IPR000719">
    <property type="entry name" value="Prot_kinase_dom"/>
</dbReference>
<feature type="compositionally biased region" description="Polar residues" evidence="11">
    <location>
        <begin position="383"/>
        <end position="393"/>
    </location>
</feature>
<dbReference type="SUPFAM" id="SSF56112">
    <property type="entry name" value="Protein kinase-like (PK-like)"/>
    <property type="match status" value="1"/>
</dbReference>
<dbReference type="InterPro" id="IPR051131">
    <property type="entry name" value="NEK_Ser/Thr_kinase_NIMA"/>
</dbReference>
<evidence type="ECO:0000256" key="7">
    <source>
        <dbReference type="ARBA" id="ARBA00022840"/>
    </source>
</evidence>
<feature type="compositionally biased region" description="Low complexity" evidence="11">
    <location>
        <begin position="432"/>
        <end position="444"/>
    </location>
</feature>
<dbReference type="PANTHER" id="PTHR44899">
    <property type="entry name" value="CAMK FAMILY PROTEIN KINASE"/>
    <property type="match status" value="1"/>
</dbReference>
<accession>A0A4D9D8Y9</accession>
<evidence type="ECO:0000259" key="12">
    <source>
        <dbReference type="PROSITE" id="PS50011"/>
    </source>
</evidence>
<feature type="compositionally biased region" description="Low complexity" evidence="11">
    <location>
        <begin position="677"/>
        <end position="695"/>
    </location>
</feature>
<evidence type="ECO:0000256" key="11">
    <source>
        <dbReference type="SAM" id="MobiDB-lite"/>
    </source>
</evidence>
<evidence type="ECO:0000313" key="14">
    <source>
        <dbReference type="Proteomes" id="UP000355283"/>
    </source>
</evidence>
<comment type="similarity">
    <text evidence="1">Belongs to the protein kinase superfamily. NEK Ser/Thr protein kinase family. NIMA subfamily.</text>
</comment>
<dbReference type="Pfam" id="PF00069">
    <property type="entry name" value="Pkinase"/>
    <property type="match status" value="1"/>
</dbReference>
<evidence type="ECO:0000256" key="8">
    <source>
        <dbReference type="ARBA" id="ARBA00047899"/>
    </source>
</evidence>
<comment type="catalytic activity">
    <reaction evidence="9">
        <text>L-seryl-[protein] + ATP = O-phospho-L-seryl-[protein] + ADP + H(+)</text>
        <dbReference type="Rhea" id="RHEA:17989"/>
        <dbReference type="Rhea" id="RHEA-COMP:9863"/>
        <dbReference type="Rhea" id="RHEA-COMP:11604"/>
        <dbReference type="ChEBI" id="CHEBI:15378"/>
        <dbReference type="ChEBI" id="CHEBI:29999"/>
        <dbReference type="ChEBI" id="CHEBI:30616"/>
        <dbReference type="ChEBI" id="CHEBI:83421"/>
        <dbReference type="ChEBI" id="CHEBI:456216"/>
        <dbReference type="EC" id="2.7.11.1"/>
    </reaction>
</comment>
<dbReference type="GO" id="GO:0005524">
    <property type="term" value="F:ATP binding"/>
    <property type="evidence" value="ECO:0007669"/>
    <property type="project" value="UniProtKB-UniRule"/>
</dbReference>
<dbReference type="CDD" id="cd08215">
    <property type="entry name" value="STKc_Nek"/>
    <property type="match status" value="1"/>
</dbReference>
<feature type="region of interest" description="Disordered" evidence="11">
    <location>
        <begin position="779"/>
        <end position="810"/>
    </location>
</feature>
<evidence type="ECO:0000256" key="6">
    <source>
        <dbReference type="ARBA" id="ARBA00022777"/>
    </source>
</evidence>
<feature type="binding site" evidence="10">
    <location>
        <position position="93"/>
    </location>
    <ligand>
        <name>ATP</name>
        <dbReference type="ChEBI" id="CHEBI:30616"/>
    </ligand>
</feature>
<evidence type="ECO:0000256" key="10">
    <source>
        <dbReference type="PROSITE-ProRule" id="PRU10141"/>
    </source>
</evidence>
<feature type="region of interest" description="Disordered" evidence="11">
    <location>
        <begin position="566"/>
        <end position="705"/>
    </location>
</feature>
<dbReference type="EC" id="2.7.11.1" evidence="2"/>
<feature type="region of interest" description="Disordered" evidence="11">
    <location>
        <begin position="342"/>
        <end position="549"/>
    </location>
</feature>
<dbReference type="EMBL" id="SDOX01000005">
    <property type="protein sequence ID" value="TFJ87474.1"/>
    <property type="molecule type" value="Genomic_DNA"/>
</dbReference>
<dbReference type="SMART" id="SM00220">
    <property type="entry name" value="S_TKc"/>
    <property type="match status" value="1"/>
</dbReference>
<feature type="compositionally biased region" description="Pro residues" evidence="11">
    <location>
        <begin position="342"/>
        <end position="354"/>
    </location>
</feature>
<keyword evidence="5 10" id="KW-0547">Nucleotide-binding</keyword>
<dbReference type="PROSITE" id="PS50011">
    <property type="entry name" value="PROTEIN_KINASE_DOM"/>
    <property type="match status" value="1"/>
</dbReference>
<feature type="region of interest" description="Disordered" evidence="11">
    <location>
        <begin position="25"/>
        <end position="56"/>
    </location>
</feature>
<dbReference type="Gene3D" id="1.10.510.10">
    <property type="entry name" value="Transferase(Phosphotransferase) domain 1"/>
    <property type="match status" value="1"/>
</dbReference>
<dbReference type="PANTHER" id="PTHR44899:SF7">
    <property type="entry name" value="NIMA-RELATED KINASE"/>
    <property type="match status" value="1"/>
</dbReference>